<evidence type="ECO:0000313" key="1">
    <source>
        <dbReference type="EMBL" id="MFC5177884.1"/>
    </source>
</evidence>
<name>A0ABW0BKM4_9ACTN</name>
<dbReference type="EMBL" id="JBHSKD010000018">
    <property type="protein sequence ID" value="MFC5177884.1"/>
    <property type="molecule type" value="Genomic_DNA"/>
</dbReference>
<accession>A0ABW0BKM4</accession>
<protein>
    <submittedName>
        <fullName evidence="1">Uncharacterized protein</fullName>
    </submittedName>
</protein>
<evidence type="ECO:0000313" key="2">
    <source>
        <dbReference type="Proteomes" id="UP001596087"/>
    </source>
</evidence>
<sequence length="95" mass="10671">MTTGRMTLRQLTRDFAVTEPLPTWAETTAAFVSDPVELYVVDELRRALARDGDFREPVVLDLEQREIRHGRHRVVAALLTGLPDIAWEPATASGQ</sequence>
<organism evidence="1 2">
    <name type="scientific">Nocardioides taihuensis</name>
    <dbReference type="NCBI Taxonomy" id="1835606"/>
    <lineage>
        <taxon>Bacteria</taxon>
        <taxon>Bacillati</taxon>
        <taxon>Actinomycetota</taxon>
        <taxon>Actinomycetes</taxon>
        <taxon>Propionibacteriales</taxon>
        <taxon>Nocardioidaceae</taxon>
        <taxon>Nocardioides</taxon>
    </lineage>
</organism>
<proteinExistence type="predicted"/>
<comment type="caution">
    <text evidence="1">The sequence shown here is derived from an EMBL/GenBank/DDBJ whole genome shotgun (WGS) entry which is preliminary data.</text>
</comment>
<reference evidence="2" key="1">
    <citation type="journal article" date="2019" name="Int. J. Syst. Evol. Microbiol.">
        <title>The Global Catalogue of Microorganisms (GCM) 10K type strain sequencing project: providing services to taxonomists for standard genome sequencing and annotation.</title>
        <authorList>
            <consortium name="The Broad Institute Genomics Platform"/>
            <consortium name="The Broad Institute Genome Sequencing Center for Infectious Disease"/>
            <person name="Wu L."/>
            <person name="Ma J."/>
        </authorList>
    </citation>
    <scope>NUCLEOTIDE SEQUENCE [LARGE SCALE GENOMIC DNA]</scope>
    <source>
        <strain evidence="2">DFY41</strain>
    </source>
</reference>
<gene>
    <name evidence="1" type="ORF">ACFPGP_14470</name>
</gene>
<dbReference type="RefSeq" id="WP_378591305.1">
    <property type="nucleotide sequence ID" value="NZ_JBHSKD010000018.1"/>
</dbReference>
<keyword evidence="2" id="KW-1185">Reference proteome</keyword>
<dbReference type="Proteomes" id="UP001596087">
    <property type="component" value="Unassembled WGS sequence"/>
</dbReference>